<feature type="domain" description="Phage tail collar" evidence="2">
    <location>
        <begin position="29"/>
        <end position="85"/>
    </location>
</feature>
<dbReference type="EMBL" id="QOVM01000011">
    <property type="protein sequence ID" value="RXG20256.1"/>
    <property type="molecule type" value="Genomic_DNA"/>
</dbReference>
<keyword evidence="1" id="KW-0732">Signal</keyword>
<protein>
    <submittedName>
        <fullName evidence="3">Microcystin-dependent protein</fullName>
    </submittedName>
</protein>
<keyword evidence="4" id="KW-1185">Reference proteome</keyword>
<sequence>MKKSIIIISISLMCFLWTARVFAQDDFIGEIRMFAGNFAPRGWAFCEGQLLSISQNTALFSILGTTYGGDGRVTFALPDLRGRLPIHKGQGAGLSNYILGQKIGQESVTLLYNNLPQHTHPVFAISETGTQANPAGNFPANSQAQDPEYATSGTRIPMNAAVTGQNSTSNLSLNNRQPSLGINYIICLNGIYPSRN</sequence>
<evidence type="ECO:0000313" key="3">
    <source>
        <dbReference type="EMBL" id="RXG20256.1"/>
    </source>
</evidence>
<dbReference type="RefSeq" id="WP_234405862.1">
    <property type="nucleotide sequence ID" value="NZ_QOVM01000011.1"/>
</dbReference>
<gene>
    <name evidence="3" type="ORF">DSM00_3136</name>
</gene>
<name>A0A4Q0P2T1_9FLAO</name>
<evidence type="ECO:0000313" key="4">
    <source>
        <dbReference type="Proteomes" id="UP000289238"/>
    </source>
</evidence>
<dbReference type="SUPFAM" id="SSF88874">
    <property type="entry name" value="Receptor-binding domain of short tail fibre protein gp12"/>
    <property type="match status" value="1"/>
</dbReference>
<dbReference type="InterPro" id="IPR037053">
    <property type="entry name" value="Phage_tail_collar_dom_sf"/>
</dbReference>
<proteinExistence type="predicted"/>
<feature type="signal peptide" evidence="1">
    <location>
        <begin position="1"/>
        <end position="23"/>
    </location>
</feature>
<reference evidence="3 4" key="1">
    <citation type="submission" date="2018-07" db="EMBL/GenBank/DDBJ databases">
        <title>Leeuwenhoekiella genomics.</title>
        <authorList>
            <person name="Tahon G."/>
            <person name="Willems A."/>
        </authorList>
    </citation>
    <scope>NUCLEOTIDE SEQUENCE [LARGE SCALE GENOMIC DNA]</scope>
    <source>
        <strain evidence="3 4">LMG 22550</strain>
    </source>
</reference>
<dbReference type="Gene3D" id="3.90.1340.10">
    <property type="entry name" value="Phage tail collar domain"/>
    <property type="match status" value="1"/>
</dbReference>
<evidence type="ECO:0000256" key="1">
    <source>
        <dbReference type="SAM" id="SignalP"/>
    </source>
</evidence>
<evidence type="ECO:0000259" key="2">
    <source>
        <dbReference type="Pfam" id="PF07484"/>
    </source>
</evidence>
<dbReference type="Pfam" id="PF07484">
    <property type="entry name" value="Collar"/>
    <property type="match status" value="1"/>
</dbReference>
<dbReference type="InterPro" id="IPR011083">
    <property type="entry name" value="Phage_tail_collar_dom"/>
</dbReference>
<feature type="chain" id="PRO_5020703344" evidence="1">
    <location>
        <begin position="24"/>
        <end position="196"/>
    </location>
</feature>
<accession>A0A4Q0P2T1</accession>
<dbReference type="AlphaFoldDB" id="A0A4Q0P2T1"/>
<dbReference type="Proteomes" id="UP000289238">
    <property type="component" value="Unassembled WGS sequence"/>
</dbReference>
<organism evidence="3 4">
    <name type="scientific">Leeuwenhoekiella aequorea</name>
    <dbReference type="NCBI Taxonomy" id="283736"/>
    <lineage>
        <taxon>Bacteria</taxon>
        <taxon>Pseudomonadati</taxon>
        <taxon>Bacteroidota</taxon>
        <taxon>Flavobacteriia</taxon>
        <taxon>Flavobacteriales</taxon>
        <taxon>Flavobacteriaceae</taxon>
        <taxon>Leeuwenhoekiella</taxon>
    </lineage>
</organism>
<comment type="caution">
    <text evidence="3">The sequence shown here is derived from an EMBL/GenBank/DDBJ whole genome shotgun (WGS) entry which is preliminary data.</text>
</comment>